<name>A0A6G4WMP6_9HYPH</name>
<feature type="domain" description="ISXO2-like transposase" evidence="1">
    <location>
        <begin position="147"/>
        <end position="301"/>
    </location>
</feature>
<dbReference type="AlphaFoldDB" id="A0A6G4WMP6"/>
<gene>
    <name evidence="2" type="ORF">G6N73_34870</name>
</gene>
<dbReference type="SMART" id="SM01126">
    <property type="entry name" value="DDE_Tnp_IS1595"/>
    <property type="match status" value="1"/>
</dbReference>
<evidence type="ECO:0000313" key="2">
    <source>
        <dbReference type="EMBL" id="NGO56092.1"/>
    </source>
</evidence>
<keyword evidence="3" id="KW-1185">Reference proteome</keyword>
<protein>
    <submittedName>
        <fullName evidence="2">IS1595 family transposase</fullName>
    </submittedName>
</protein>
<comment type="caution">
    <text evidence="2">The sequence shown here is derived from an EMBL/GenBank/DDBJ whole genome shotgun (WGS) entry which is preliminary data.</text>
</comment>
<reference evidence="2 3" key="1">
    <citation type="submission" date="2020-02" db="EMBL/GenBank/DDBJ databases">
        <title>Genome sequence of strain CCNWXJ40-4.</title>
        <authorList>
            <person name="Gao J."/>
            <person name="Sun J."/>
        </authorList>
    </citation>
    <scope>NUCLEOTIDE SEQUENCE [LARGE SCALE GENOMIC DNA]</scope>
    <source>
        <strain evidence="2 3">CCNWXJ 40-4</strain>
    </source>
</reference>
<sequence>MAKSEQQPKGQHFLLSPECRTLTVMDLAKVREATAYGWFKRMRWPQTDGEPFCPKCGTLRCHTMGRSRFKCSDRACKTVFTVTSGTVFHARKLSFKKMVMAIWFSVNSVKGKAALQLSREIGVQYKTAWVLLMKLREAIAWRREDMVLEGEVEIDGKYAGGHIRPENKAEDRVDRRLKKFQNMKRLCALALRERGLGRGGQTFTRVIRDEDGDAAWAAVRDHVSRQATVIADEHGSYNDLAGLNKLKRVNHSKAYQAEDGTNTNQVESFFSRVQRAYVGIHHRFSLKYFDWYVAELAWREDSRDWGNRRQTFNVLRVALARPTSRYLCGYWQGNKPPDLIWAG</sequence>
<evidence type="ECO:0000313" key="3">
    <source>
        <dbReference type="Proteomes" id="UP001642900"/>
    </source>
</evidence>
<dbReference type="Proteomes" id="UP001642900">
    <property type="component" value="Unassembled WGS sequence"/>
</dbReference>
<organism evidence="2 3">
    <name type="scientific">Allomesorhizobium camelthorni</name>
    <dbReference type="NCBI Taxonomy" id="475069"/>
    <lineage>
        <taxon>Bacteria</taxon>
        <taxon>Pseudomonadati</taxon>
        <taxon>Pseudomonadota</taxon>
        <taxon>Alphaproteobacteria</taxon>
        <taxon>Hyphomicrobiales</taxon>
        <taxon>Phyllobacteriaceae</taxon>
        <taxon>Allomesorhizobium</taxon>
    </lineage>
</organism>
<dbReference type="NCBIfam" id="NF033547">
    <property type="entry name" value="transpos_IS1595"/>
    <property type="match status" value="1"/>
</dbReference>
<dbReference type="InterPro" id="IPR024442">
    <property type="entry name" value="Transposase_Zn_ribbon"/>
</dbReference>
<proteinExistence type="predicted"/>
<dbReference type="Pfam" id="PF12760">
    <property type="entry name" value="Zn_ribbon_IS1595"/>
    <property type="match status" value="1"/>
</dbReference>
<dbReference type="RefSeq" id="WP_165034418.1">
    <property type="nucleotide sequence ID" value="NZ_JAAKZF010000187.1"/>
</dbReference>
<dbReference type="Pfam" id="PF12762">
    <property type="entry name" value="DDE_Tnp_IS1595"/>
    <property type="match status" value="1"/>
</dbReference>
<accession>A0A6G4WMP6</accession>
<dbReference type="EMBL" id="JAAKZF010000187">
    <property type="protein sequence ID" value="NGO56092.1"/>
    <property type="molecule type" value="Genomic_DNA"/>
</dbReference>
<evidence type="ECO:0000259" key="1">
    <source>
        <dbReference type="SMART" id="SM01126"/>
    </source>
</evidence>
<dbReference type="InterPro" id="IPR024445">
    <property type="entry name" value="Tnp_ISXO2-like"/>
</dbReference>